<evidence type="ECO:0000256" key="2">
    <source>
        <dbReference type="ARBA" id="ARBA00023136"/>
    </source>
</evidence>
<dbReference type="InterPro" id="IPR006665">
    <property type="entry name" value="OmpA-like"/>
</dbReference>
<dbReference type="GO" id="GO:0009279">
    <property type="term" value="C:cell outer membrane"/>
    <property type="evidence" value="ECO:0007669"/>
    <property type="project" value="UniProtKB-SubCell"/>
</dbReference>
<dbReference type="AlphaFoldDB" id="V5YQQ3"/>
<dbReference type="RefSeq" id="WP_023842796.1">
    <property type="nucleotide sequence ID" value="NC_022995.1"/>
</dbReference>
<feature type="chain" id="PRO_5004744631" evidence="5">
    <location>
        <begin position="23"/>
        <end position="207"/>
    </location>
</feature>
<dbReference type="Gene3D" id="3.30.1330.60">
    <property type="entry name" value="OmpA-like domain"/>
    <property type="match status" value="1"/>
</dbReference>
<feature type="signal peptide" evidence="5">
    <location>
        <begin position="1"/>
        <end position="22"/>
    </location>
</feature>
<evidence type="ECO:0000256" key="3">
    <source>
        <dbReference type="ARBA" id="ARBA00023237"/>
    </source>
</evidence>
<dbReference type="Pfam" id="PF00691">
    <property type="entry name" value="OmpA"/>
    <property type="match status" value="1"/>
</dbReference>
<organism evidence="7">
    <name type="scientific">Burkholderia sp. M701</name>
    <dbReference type="NCBI Taxonomy" id="326454"/>
    <lineage>
        <taxon>Bacteria</taxon>
        <taxon>Pseudomonadati</taxon>
        <taxon>Pseudomonadota</taxon>
        <taxon>Betaproteobacteria</taxon>
        <taxon>Burkholderiales</taxon>
        <taxon>Burkholderiaceae</taxon>
        <taxon>Burkholderia</taxon>
    </lineage>
</organism>
<name>V5YQQ3_9BURK</name>
<dbReference type="SUPFAM" id="SSF103088">
    <property type="entry name" value="OmpA-like"/>
    <property type="match status" value="1"/>
</dbReference>
<protein>
    <submittedName>
        <fullName evidence="7">OmpA/MotB domain-containing protein</fullName>
    </submittedName>
</protein>
<dbReference type="PANTHER" id="PTHR30329">
    <property type="entry name" value="STATOR ELEMENT OF FLAGELLAR MOTOR COMPLEX"/>
    <property type="match status" value="1"/>
</dbReference>
<proteinExistence type="predicted"/>
<dbReference type="PRINTS" id="PR01021">
    <property type="entry name" value="OMPADOMAIN"/>
</dbReference>
<accession>V5YQQ3</accession>
<comment type="subcellular location">
    <subcellularLocation>
        <location evidence="1">Cell outer membrane</location>
    </subcellularLocation>
</comment>
<feature type="domain" description="OmpA-like" evidence="6">
    <location>
        <begin position="92"/>
        <end position="202"/>
    </location>
</feature>
<dbReference type="InterPro" id="IPR036737">
    <property type="entry name" value="OmpA-like_sf"/>
</dbReference>
<evidence type="ECO:0000256" key="4">
    <source>
        <dbReference type="PROSITE-ProRule" id="PRU00473"/>
    </source>
</evidence>
<evidence type="ECO:0000256" key="5">
    <source>
        <dbReference type="SAM" id="SignalP"/>
    </source>
</evidence>
<dbReference type="InterPro" id="IPR050330">
    <property type="entry name" value="Bact_OuterMem_StrucFunc"/>
</dbReference>
<reference evidence="7" key="1">
    <citation type="journal article" date="2014" name="Microbiology">
        <title>A 2,4-dichlorophenoxyacetic acid degradation plasmid pM7012 discloses distribution of an unclassified megaplasmid group across bacterial species.</title>
        <authorList>
            <person name="Sakai Y."/>
            <person name="Ogawa N."/>
            <person name="Shimomura Y."/>
            <person name="Fujii T."/>
        </authorList>
    </citation>
    <scope>NUCLEOTIDE SEQUENCE</scope>
    <source>
        <strain evidence="7">M701</strain>
    </source>
</reference>
<keyword evidence="2 4" id="KW-0472">Membrane</keyword>
<evidence type="ECO:0000256" key="1">
    <source>
        <dbReference type="ARBA" id="ARBA00004442"/>
    </source>
</evidence>
<dbReference type="PROSITE" id="PS51123">
    <property type="entry name" value="OMPA_2"/>
    <property type="match status" value="1"/>
</dbReference>
<geneLocation type="plasmid" evidence="7">
    <name>pM7012</name>
</geneLocation>
<dbReference type="EMBL" id="AB853026">
    <property type="protein sequence ID" value="BAO19256.1"/>
    <property type="molecule type" value="Genomic_DNA"/>
</dbReference>
<keyword evidence="3" id="KW-0998">Cell outer membrane</keyword>
<dbReference type="InterPro" id="IPR006664">
    <property type="entry name" value="OMP_bac"/>
</dbReference>
<dbReference type="CDD" id="cd07185">
    <property type="entry name" value="OmpA_C-like"/>
    <property type="match status" value="1"/>
</dbReference>
<evidence type="ECO:0000259" key="6">
    <source>
        <dbReference type="PROSITE" id="PS51123"/>
    </source>
</evidence>
<sequence length="207" mass="22681">MNRFLKPTIAALVVGITAQAWAVDVHQVVVRQNDGNAIEPAHLDQVLGDPNRSFVLDRANTQWLVSEQPKKRAMTQEQANAIAGEEQRIRDQMADEDGSGTVLHFRFDVSTPISWAPLTKRLHALRASGEDISIVGYADEKGTATYNQHLSDLRAQRVESYLVSRGISKSRILAEGRGKRDLVSPGDGAANRRAVVRLMGAEGEGSE</sequence>
<dbReference type="PANTHER" id="PTHR30329:SF21">
    <property type="entry name" value="LIPOPROTEIN YIAD-RELATED"/>
    <property type="match status" value="1"/>
</dbReference>
<keyword evidence="7" id="KW-0614">Plasmid</keyword>
<evidence type="ECO:0000313" key="7">
    <source>
        <dbReference type="EMBL" id="BAO19256.1"/>
    </source>
</evidence>
<keyword evidence="5" id="KW-0732">Signal</keyword>
<reference evidence="7" key="2">
    <citation type="submission" date="2024-06" db="EMBL/GenBank/DDBJ databases">
        <authorList>
            <person name="Sakai Y."/>
            <person name="Fujii T."/>
        </authorList>
    </citation>
    <scope>NUCLEOTIDE SEQUENCE</scope>
    <source>
        <strain evidence="7">M701</strain>
        <plasmid evidence="7">pM7012</plasmid>
    </source>
</reference>